<dbReference type="EMBL" id="JBJDOT010000015">
    <property type="protein sequence ID" value="MFK3864609.1"/>
    <property type="molecule type" value="Genomic_DNA"/>
</dbReference>
<evidence type="ECO:0000256" key="1">
    <source>
        <dbReference type="SAM" id="Phobius"/>
    </source>
</evidence>
<keyword evidence="1" id="KW-0472">Membrane</keyword>
<evidence type="ECO:0000313" key="3">
    <source>
        <dbReference type="Proteomes" id="UP001620262"/>
    </source>
</evidence>
<feature type="transmembrane region" description="Helical" evidence="1">
    <location>
        <begin position="104"/>
        <end position="122"/>
    </location>
</feature>
<dbReference type="Proteomes" id="UP001620262">
    <property type="component" value="Unassembled WGS sequence"/>
</dbReference>
<reference evidence="2 3" key="1">
    <citation type="submission" date="2024-11" db="EMBL/GenBank/DDBJ databases">
        <title>The Natural Products Discovery Center: Release of the First 8490 Sequenced Strains for Exploring Actinobacteria Biosynthetic Diversity.</title>
        <authorList>
            <person name="Kalkreuter E."/>
            <person name="Kautsar S.A."/>
            <person name="Yang D."/>
            <person name="Bader C.D."/>
            <person name="Teijaro C.N."/>
            <person name="Fluegel L."/>
            <person name="Davis C.M."/>
            <person name="Simpson J.R."/>
            <person name="Lauterbach L."/>
            <person name="Steele A.D."/>
            <person name="Gui C."/>
            <person name="Meng S."/>
            <person name="Li G."/>
            <person name="Viehrig K."/>
            <person name="Ye F."/>
            <person name="Su P."/>
            <person name="Kiefer A.F."/>
            <person name="Nichols A."/>
            <person name="Cepeda A.J."/>
            <person name="Yan W."/>
            <person name="Fan B."/>
            <person name="Jiang Y."/>
            <person name="Adhikari A."/>
            <person name="Zheng C.-J."/>
            <person name="Schuster L."/>
            <person name="Cowan T.M."/>
            <person name="Smanski M.J."/>
            <person name="Chevrette M.G."/>
            <person name="De Carvalho L.P.S."/>
            <person name="Shen B."/>
        </authorList>
    </citation>
    <scope>NUCLEOTIDE SEQUENCE [LARGE SCALE GENOMIC DNA]</scope>
    <source>
        <strain evidence="2 3">NPDC078403</strain>
    </source>
</reference>
<name>A0ABW8KYD9_9GAMM</name>
<gene>
    <name evidence="2" type="ORF">ACI2JU_12125</name>
</gene>
<organism evidence="2 3">
    <name type="scientific">Pseudoalteromonas rhizosphaerae</name>
    <dbReference type="NCBI Taxonomy" id="2518973"/>
    <lineage>
        <taxon>Bacteria</taxon>
        <taxon>Pseudomonadati</taxon>
        <taxon>Pseudomonadota</taxon>
        <taxon>Gammaproteobacteria</taxon>
        <taxon>Alteromonadales</taxon>
        <taxon>Pseudoalteromonadaceae</taxon>
        <taxon>Pseudoalteromonas</taxon>
    </lineage>
</organism>
<sequence length="259" mass="29775">MSKEKLIEVKDDLNMLSPICYITKSINWLIGKVFNNFKISLMVYLIAYVIAVTVVNIPMLDFTRMQKIYVSVSILGLPLCLFLAYIFIGMVLLALFASNPKTRLSYTIILIVIALFPFMVIAMADTRLLLIFGVYLSAALIVINMIMLPNLAYKYRERLIKHAYLCMPVILSIVAFTWFESSQGFSYGRIDRENFTTSDHQRVVPVSKSGAQGTPFYTCDVFVNFNGYQYEFQDMIIPSNGHIEYIEVRQAVFQHFQLR</sequence>
<feature type="transmembrane region" description="Helical" evidence="1">
    <location>
        <begin position="72"/>
        <end position="97"/>
    </location>
</feature>
<feature type="transmembrane region" description="Helical" evidence="1">
    <location>
        <begin position="159"/>
        <end position="179"/>
    </location>
</feature>
<keyword evidence="1" id="KW-1133">Transmembrane helix</keyword>
<keyword evidence="3" id="KW-1185">Reference proteome</keyword>
<feature type="transmembrane region" description="Helical" evidence="1">
    <location>
        <begin position="128"/>
        <end position="147"/>
    </location>
</feature>
<keyword evidence="1" id="KW-0812">Transmembrane</keyword>
<evidence type="ECO:0000313" key="2">
    <source>
        <dbReference type="EMBL" id="MFK3864609.1"/>
    </source>
</evidence>
<accession>A0ABW8KYD9</accession>
<proteinExistence type="predicted"/>
<feature type="transmembrane region" description="Helical" evidence="1">
    <location>
        <begin position="41"/>
        <end position="60"/>
    </location>
</feature>
<dbReference type="RefSeq" id="WP_404675549.1">
    <property type="nucleotide sequence ID" value="NZ_JBJDOT010000015.1"/>
</dbReference>
<comment type="caution">
    <text evidence="2">The sequence shown here is derived from an EMBL/GenBank/DDBJ whole genome shotgun (WGS) entry which is preliminary data.</text>
</comment>
<protein>
    <submittedName>
        <fullName evidence="2">Uncharacterized protein</fullName>
    </submittedName>
</protein>